<evidence type="ECO:0000313" key="2">
    <source>
        <dbReference type="EMBL" id="GGV74855.1"/>
    </source>
</evidence>
<comment type="caution">
    <text evidence="2">The sequence shown here is derived from an EMBL/GenBank/DDBJ whole genome shotgun (WGS) entry which is preliminary data.</text>
</comment>
<protein>
    <submittedName>
        <fullName evidence="2">Uncharacterized protein</fullName>
    </submittedName>
</protein>
<feature type="transmembrane region" description="Helical" evidence="1">
    <location>
        <begin position="110"/>
        <end position="131"/>
    </location>
</feature>
<sequence>MVVGVVGGSAVPAVVAERRALNRTEFQDFAVVTDPAVRAVFRRAAWALAVAVLLWVGACVLCGFSLVGSARVGSGAFGVTATVFTAVIGVTASTGVALRRLLGGVPSGARWGSGSAGLLSMMGISYVGAMAEAGGGGAQQIAGAGSAGGAGLLMLVLDRAHRTARRAREAGA</sequence>
<reference evidence="3" key="1">
    <citation type="journal article" date="2019" name="Int. J. Syst. Evol. Microbiol.">
        <title>The Global Catalogue of Microorganisms (GCM) 10K type strain sequencing project: providing services to taxonomists for standard genome sequencing and annotation.</title>
        <authorList>
            <consortium name="The Broad Institute Genomics Platform"/>
            <consortium name="The Broad Institute Genome Sequencing Center for Infectious Disease"/>
            <person name="Wu L."/>
            <person name="Ma J."/>
        </authorList>
    </citation>
    <scope>NUCLEOTIDE SEQUENCE [LARGE SCALE GENOMIC DNA]</scope>
    <source>
        <strain evidence="3">JCM 4376</strain>
    </source>
</reference>
<keyword evidence="1" id="KW-0812">Transmembrane</keyword>
<accession>A0ABQ2VR46</accession>
<keyword evidence="1" id="KW-0472">Membrane</keyword>
<gene>
    <name evidence="2" type="ORF">GCM10015535_04290</name>
</gene>
<evidence type="ECO:0000256" key="1">
    <source>
        <dbReference type="SAM" id="Phobius"/>
    </source>
</evidence>
<feature type="transmembrane region" description="Helical" evidence="1">
    <location>
        <begin position="45"/>
        <end position="70"/>
    </location>
</feature>
<name>A0ABQ2VR46_9ACTN</name>
<organism evidence="2 3">
    <name type="scientific">Streptomyces gelaticus</name>
    <dbReference type="NCBI Taxonomy" id="285446"/>
    <lineage>
        <taxon>Bacteria</taxon>
        <taxon>Bacillati</taxon>
        <taxon>Actinomycetota</taxon>
        <taxon>Actinomycetes</taxon>
        <taxon>Kitasatosporales</taxon>
        <taxon>Streptomycetaceae</taxon>
        <taxon>Streptomyces</taxon>
    </lineage>
</organism>
<feature type="transmembrane region" description="Helical" evidence="1">
    <location>
        <begin position="137"/>
        <end position="157"/>
    </location>
</feature>
<dbReference type="EMBL" id="BMTF01000001">
    <property type="protein sequence ID" value="GGV74855.1"/>
    <property type="molecule type" value="Genomic_DNA"/>
</dbReference>
<proteinExistence type="predicted"/>
<dbReference type="Proteomes" id="UP000660675">
    <property type="component" value="Unassembled WGS sequence"/>
</dbReference>
<keyword evidence="3" id="KW-1185">Reference proteome</keyword>
<evidence type="ECO:0000313" key="3">
    <source>
        <dbReference type="Proteomes" id="UP000660675"/>
    </source>
</evidence>
<feature type="transmembrane region" description="Helical" evidence="1">
    <location>
        <begin position="76"/>
        <end position="98"/>
    </location>
</feature>
<keyword evidence="1" id="KW-1133">Transmembrane helix</keyword>